<evidence type="ECO:0000256" key="9">
    <source>
        <dbReference type="ARBA" id="ARBA00023204"/>
    </source>
</evidence>
<keyword evidence="18" id="KW-1185">Reference proteome</keyword>
<feature type="domain" description="UvrD-like helicase ATP-binding" evidence="15">
    <location>
        <begin position="4"/>
        <end position="473"/>
    </location>
</feature>
<evidence type="ECO:0000259" key="15">
    <source>
        <dbReference type="PROSITE" id="PS51198"/>
    </source>
</evidence>
<dbReference type="PANTHER" id="PTHR11070">
    <property type="entry name" value="UVRD / RECB / PCRA DNA HELICASE FAMILY MEMBER"/>
    <property type="match status" value="1"/>
</dbReference>
<dbReference type="GO" id="GO:0003690">
    <property type="term" value="F:double-stranded DNA binding"/>
    <property type="evidence" value="ECO:0007669"/>
    <property type="project" value="UniProtKB-UniRule"/>
</dbReference>
<dbReference type="EMBL" id="QCXQ01000002">
    <property type="protein sequence ID" value="PWG00562.1"/>
    <property type="molecule type" value="Genomic_DNA"/>
</dbReference>
<keyword evidence="8 13" id="KW-0238">DNA-binding</keyword>
<dbReference type="AlphaFoldDB" id="A0A2V1N0G9"/>
<name>A0A2V1N0G9_9LACO</name>
<comment type="cofactor">
    <cofactor evidence="13">
        <name>Mg(2+)</name>
        <dbReference type="ChEBI" id="CHEBI:18420"/>
    </cofactor>
</comment>
<dbReference type="HAMAP" id="MF_01451">
    <property type="entry name" value="AddA"/>
    <property type="match status" value="1"/>
</dbReference>
<evidence type="ECO:0000256" key="11">
    <source>
        <dbReference type="ARBA" id="ARBA00034617"/>
    </source>
</evidence>
<evidence type="ECO:0000256" key="1">
    <source>
        <dbReference type="ARBA" id="ARBA00022722"/>
    </source>
</evidence>
<dbReference type="Gene3D" id="1.10.274.50">
    <property type="match status" value="1"/>
</dbReference>
<keyword evidence="1 13" id="KW-0540">Nuclease</keyword>
<evidence type="ECO:0000256" key="12">
    <source>
        <dbReference type="ARBA" id="ARBA00048988"/>
    </source>
</evidence>
<keyword evidence="4 13" id="KW-0378">Hydrolase</keyword>
<evidence type="ECO:0000256" key="10">
    <source>
        <dbReference type="ARBA" id="ARBA00023235"/>
    </source>
</evidence>
<dbReference type="GO" id="GO:0005829">
    <property type="term" value="C:cytosol"/>
    <property type="evidence" value="ECO:0007669"/>
    <property type="project" value="TreeGrafter"/>
</dbReference>
<dbReference type="OrthoDB" id="9810135at2"/>
<proteinExistence type="inferred from homology"/>
<dbReference type="GO" id="GO:0016887">
    <property type="term" value="F:ATP hydrolysis activity"/>
    <property type="evidence" value="ECO:0007669"/>
    <property type="project" value="RHEA"/>
</dbReference>
<keyword evidence="7 13" id="KW-0067">ATP-binding</keyword>
<evidence type="ECO:0000256" key="3">
    <source>
        <dbReference type="ARBA" id="ARBA00022763"/>
    </source>
</evidence>
<organism evidence="17 18">
    <name type="scientific">Levilactobacillus bambusae</name>
    <dbReference type="NCBI Taxonomy" id="2024736"/>
    <lineage>
        <taxon>Bacteria</taxon>
        <taxon>Bacillati</taxon>
        <taxon>Bacillota</taxon>
        <taxon>Bacilli</taxon>
        <taxon>Lactobacillales</taxon>
        <taxon>Lactobacillaceae</taxon>
        <taxon>Levilactobacillus</taxon>
    </lineage>
</organism>
<dbReference type="RefSeq" id="WP_109250507.1">
    <property type="nucleotide sequence ID" value="NZ_QCXQ01000002.1"/>
</dbReference>
<evidence type="ECO:0000313" key="17">
    <source>
        <dbReference type="EMBL" id="PWG00562.1"/>
    </source>
</evidence>
<evidence type="ECO:0000313" key="18">
    <source>
        <dbReference type="Proteomes" id="UP000245080"/>
    </source>
</evidence>
<keyword evidence="2 13" id="KW-0547">Nucleotide-binding</keyword>
<keyword evidence="6 13" id="KW-0269">Exonuclease</keyword>
<dbReference type="GO" id="GO:0005524">
    <property type="term" value="F:ATP binding"/>
    <property type="evidence" value="ECO:0007669"/>
    <property type="project" value="UniProtKB-UniRule"/>
</dbReference>
<dbReference type="Pfam" id="PF00580">
    <property type="entry name" value="UvrD-helicase"/>
    <property type="match status" value="1"/>
</dbReference>
<dbReference type="InterPro" id="IPR000212">
    <property type="entry name" value="DNA_helicase_UvrD/REP"/>
</dbReference>
<dbReference type="PROSITE" id="PS51198">
    <property type="entry name" value="UVRD_HELICASE_ATP_BIND"/>
    <property type="match status" value="1"/>
</dbReference>
<dbReference type="Pfam" id="PF13361">
    <property type="entry name" value="UvrD_C"/>
    <property type="match status" value="1"/>
</dbReference>
<dbReference type="PROSITE" id="PS51217">
    <property type="entry name" value="UVRD_HELICASE_CTER"/>
    <property type="match status" value="1"/>
</dbReference>
<keyword evidence="5 13" id="KW-0347">Helicase</keyword>
<comment type="function">
    <text evidence="13">The heterodimer acts as both an ATP-dependent DNA helicase and an ATP-dependent, dual-direction single-stranded exonuclease. Recognizes the chi site generating a DNA molecule suitable for the initiation of homologous recombination. The AddA nuclease domain is required for chi fragment generation; this subunit has the helicase and 3' -&gt; 5' nuclease activities.</text>
</comment>
<evidence type="ECO:0000256" key="5">
    <source>
        <dbReference type="ARBA" id="ARBA00022806"/>
    </source>
</evidence>
<dbReference type="GO" id="GO:0008408">
    <property type="term" value="F:3'-5' exonuclease activity"/>
    <property type="evidence" value="ECO:0007669"/>
    <property type="project" value="UniProtKB-UniRule"/>
</dbReference>
<dbReference type="GO" id="GO:0033202">
    <property type="term" value="C:DNA helicase complex"/>
    <property type="evidence" value="ECO:0007669"/>
    <property type="project" value="TreeGrafter"/>
</dbReference>
<dbReference type="EC" id="5.6.2.4" evidence="13"/>
<keyword evidence="10 13" id="KW-0413">Isomerase</keyword>
<dbReference type="InterPro" id="IPR014017">
    <property type="entry name" value="DNA_helicase_UvrD-like_C"/>
</dbReference>
<evidence type="ECO:0000256" key="6">
    <source>
        <dbReference type="ARBA" id="ARBA00022839"/>
    </source>
</evidence>
<evidence type="ECO:0000259" key="16">
    <source>
        <dbReference type="PROSITE" id="PS51217"/>
    </source>
</evidence>
<reference evidence="17 18" key="1">
    <citation type="journal article" date="2018" name="Int. J. Syst. Evol. Microbiol.">
        <title>Lactobacillus bambusae sp. nov., isolated from a traditional fermented Ma-bamboo shoots of Taiwan.</title>
        <authorList>
            <person name="Wang L.-T."/>
        </authorList>
    </citation>
    <scope>NUCLEOTIDE SEQUENCE [LARGE SCALE GENOMIC DNA]</scope>
    <source>
        <strain evidence="17 18">BS-W1</strain>
    </source>
</reference>
<evidence type="ECO:0000256" key="7">
    <source>
        <dbReference type="ARBA" id="ARBA00022840"/>
    </source>
</evidence>
<dbReference type="InterPro" id="IPR027417">
    <property type="entry name" value="P-loop_NTPase"/>
</dbReference>
<feature type="binding site" evidence="14">
    <location>
        <begin position="25"/>
        <end position="32"/>
    </location>
    <ligand>
        <name>ATP</name>
        <dbReference type="ChEBI" id="CHEBI:30616"/>
    </ligand>
</feature>
<dbReference type="GO" id="GO:0043138">
    <property type="term" value="F:3'-5' DNA helicase activity"/>
    <property type="evidence" value="ECO:0007669"/>
    <property type="project" value="UniProtKB-UniRule"/>
</dbReference>
<evidence type="ECO:0000256" key="14">
    <source>
        <dbReference type="PROSITE-ProRule" id="PRU00560"/>
    </source>
</evidence>
<dbReference type="Gene3D" id="3.90.320.10">
    <property type="match status" value="1"/>
</dbReference>
<dbReference type="NCBIfam" id="TIGR02785">
    <property type="entry name" value="addA_Gpos"/>
    <property type="match status" value="1"/>
</dbReference>
<accession>A0A2V1N0G9</accession>
<gene>
    <name evidence="13 17" type="primary">addA</name>
    <name evidence="17" type="ORF">DCM90_06470</name>
</gene>
<dbReference type="EC" id="3.1.-.-" evidence="13"/>
<comment type="similarity">
    <text evidence="13">Belongs to the helicase family. AddA subfamily.</text>
</comment>
<comment type="catalytic activity">
    <reaction evidence="11 13">
        <text>Couples ATP hydrolysis with the unwinding of duplex DNA by translocating in the 3'-5' direction.</text>
        <dbReference type="EC" id="5.6.2.4"/>
    </reaction>
</comment>
<comment type="catalytic activity">
    <reaction evidence="12 13">
        <text>ATP + H2O = ADP + phosphate + H(+)</text>
        <dbReference type="Rhea" id="RHEA:13065"/>
        <dbReference type="ChEBI" id="CHEBI:15377"/>
        <dbReference type="ChEBI" id="CHEBI:15378"/>
        <dbReference type="ChEBI" id="CHEBI:30616"/>
        <dbReference type="ChEBI" id="CHEBI:43474"/>
        <dbReference type="ChEBI" id="CHEBI:456216"/>
        <dbReference type="EC" id="5.6.2.4"/>
    </reaction>
</comment>
<comment type="subunit">
    <text evidence="13">Heterodimer of AddA and AddB/RexB.</text>
</comment>
<keyword evidence="9 13" id="KW-0234">DNA repair</keyword>
<evidence type="ECO:0000256" key="13">
    <source>
        <dbReference type="HAMAP-Rule" id="MF_01451"/>
    </source>
</evidence>
<keyword evidence="3 13" id="KW-0227">DNA damage</keyword>
<protein>
    <recommendedName>
        <fullName evidence="13">ATP-dependent helicase/nuclease subunit A</fullName>
        <ecNumber evidence="13">3.1.-.-</ecNumber>
        <ecNumber evidence="13">5.6.2.4</ecNumber>
    </recommendedName>
    <alternativeName>
        <fullName evidence="13">ATP-dependent helicase/nuclease AddA</fullName>
    </alternativeName>
    <alternativeName>
        <fullName evidence="13">DNA 3'-5' helicase AddA</fullName>
    </alternativeName>
</protein>
<sequence>MAKFSFTENQDKAIHHSGHNLLVSASAGSGKTRVLVQRVIEKIKAGTSIDQLLIVTFTRAAAKEMRDRIQQALRKELADAEGEPERQQFLLQQLNLLPVADISTLDSFCQRLISRYYYVINRDPVFRLLGDETEQALLQDEVWNDLREQLYTKDQDGTFSALTANFSDDRSDQGLANLVLQVYDFANANPAPAQWLADLPKRYELDGKSLTTSTFYQAEVLPVLQAQLDQMIHDLTSGYQTAATAGLDTRVDYLNAMTSQLVELRESLGDLSWNDLRDRVTTFDWGKIPTSRKKDEAYEAEVRVKTYRDTAKDALNKLGDQYFQFNEGDTVDLMTHAHGLVAKLAEVVSQYIQAYRAEKQRRHVLDFSDLEHDALAIVSGTSDESSQVRQLLTQHYAEIMVDEYQDTNALQEAILTSISQPDPGNLFMVGDVKQSIYRFRQADPTLFVSKYERYGDGTTHNELVTLPDNFRSMRNVDQFTNLVFTQLMNRDLGEVDYSGDNELVFGATYYPDDLPPVAKLLVYESEDDPDSQPDGEPVSETGLIDNKVKGEIVMAARQIQQLIADQTLIYDRQLNEKRLIEYRDITLLTPTKANNLTITDLFQKLGIPVAVNNAQSYFKTTEIQTMMALLSVIDNPYQDIPLTAVLRSPIVGLDENELAALRLVNKTGNYYQAVLDFMDQYPKGDLTIEAQLPSVDWMTLYHKLKRFLGQLHGFKEVAQQNELVALIWKIYQETGFLDYVGGMPAGEQRQANLHALYDRAKAYEQSSFKGLFQFVRFVQKMQGRDKDLAVAETQSATNAVSVMTIHGSKGLEFPVVFLIDASKRFNQQDQRGKYVMTAKQGIGIDYLNPQTRVKAPTLQKQMVTNAIQTASLSEEMRKLYVALTRAEQQIYVVGTHKSQEEALSIWQDADQSDGLVLNATIRAKNANYLDWIGLSLYRHPEFSAQFDGVGDSLAELSEDQTSFSVVFKTKQELELEAVNDDHMGADWLADLTKKTAAAKFEAVDVDRIDQIMDFKYRHQVATATTAYQSVSEAKRLFDDPDNLELGNYQPGSHGHLGNRYVETDFKRPQFLQTVREPLATEIGSATHLVLQSVDLTVPVTADSLHETVTRLVADQVISAEVADRIDEVGILTFFNSSLGQQLLAHPKDVHREVPFSLLMPAKTLFADFDDATSEILIHGIMDGYLVTKDEVILFDYKTDYVDVTQQEAAVDQIVERYSGQVNLYAAALEQILNRPVTKQGLYLLRTGQLVAVPKQKVRL</sequence>
<dbReference type="InterPro" id="IPR014016">
    <property type="entry name" value="UvrD-like_ATP-bd"/>
</dbReference>
<evidence type="ECO:0000256" key="2">
    <source>
        <dbReference type="ARBA" id="ARBA00022741"/>
    </source>
</evidence>
<feature type="domain" description="UvrD-like helicase C-terminal" evidence="16">
    <location>
        <begin position="507"/>
        <end position="810"/>
    </location>
</feature>
<evidence type="ECO:0000256" key="4">
    <source>
        <dbReference type="ARBA" id="ARBA00022801"/>
    </source>
</evidence>
<dbReference type="Gene3D" id="3.40.50.300">
    <property type="entry name" value="P-loop containing nucleotide triphosphate hydrolases"/>
    <property type="match status" value="4"/>
</dbReference>
<dbReference type="Proteomes" id="UP000245080">
    <property type="component" value="Unassembled WGS sequence"/>
</dbReference>
<dbReference type="SUPFAM" id="SSF52540">
    <property type="entry name" value="P-loop containing nucleoside triphosphate hydrolases"/>
    <property type="match status" value="1"/>
</dbReference>
<dbReference type="InterPro" id="IPR011604">
    <property type="entry name" value="PDDEXK-like_dom_sf"/>
</dbReference>
<dbReference type="GO" id="GO:0000724">
    <property type="term" value="P:double-strand break repair via homologous recombination"/>
    <property type="evidence" value="ECO:0007669"/>
    <property type="project" value="UniProtKB-UniRule"/>
</dbReference>
<evidence type="ECO:0000256" key="8">
    <source>
        <dbReference type="ARBA" id="ARBA00023125"/>
    </source>
</evidence>
<dbReference type="InterPro" id="IPR011335">
    <property type="entry name" value="Restrct_endonuc-II-like"/>
</dbReference>
<dbReference type="SUPFAM" id="SSF52980">
    <property type="entry name" value="Restriction endonuclease-like"/>
    <property type="match status" value="1"/>
</dbReference>
<dbReference type="InterPro" id="IPR014152">
    <property type="entry name" value="AddA"/>
</dbReference>
<dbReference type="PANTHER" id="PTHR11070:SF48">
    <property type="entry name" value="ATP-DEPENDENT HELICASE_NUCLEASE SUBUNIT A"/>
    <property type="match status" value="1"/>
</dbReference>
<comment type="caution">
    <text evidence="17">The sequence shown here is derived from an EMBL/GenBank/DDBJ whole genome shotgun (WGS) entry which is preliminary data.</text>
</comment>